<organism evidence="8 9">
    <name type="scientific">Vibrio qingdaonensis</name>
    <dbReference type="NCBI Taxonomy" id="2829491"/>
    <lineage>
        <taxon>Bacteria</taxon>
        <taxon>Pseudomonadati</taxon>
        <taxon>Pseudomonadota</taxon>
        <taxon>Gammaproteobacteria</taxon>
        <taxon>Vibrionales</taxon>
        <taxon>Vibrionaceae</taxon>
        <taxon>Vibrio</taxon>
    </lineage>
</organism>
<keyword evidence="6" id="KW-0378">Hydrolase</keyword>
<keyword evidence="9" id="KW-1185">Reference proteome</keyword>
<dbReference type="RefSeq" id="WP_265674378.1">
    <property type="nucleotide sequence ID" value="NZ_JAKRRY010000008.1"/>
</dbReference>
<evidence type="ECO:0000313" key="8">
    <source>
        <dbReference type="EMBL" id="MCW8345973.1"/>
    </source>
</evidence>
<dbReference type="AlphaFoldDB" id="A0A9X3CM72"/>
<comment type="similarity">
    <text evidence="2">Belongs to the phage GPA family.</text>
</comment>
<keyword evidence="4" id="KW-0540">Nuclease</keyword>
<evidence type="ECO:0000256" key="6">
    <source>
        <dbReference type="ARBA" id="ARBA00022801"/>
    </source>
</evidence>
<evidence type="ECO:0000259" key="7">
    <source>
        <dbReference type="Pfam" id="PF05840"/>
    </source>
</evidence>
<dbReference type="InterPro" id="IPR008766">
    <property type="entry name" value="Replication_gene_A-like"/>
</dbReference>
<reference evidence="8" key="1">
    <citation type="submission" date="2022-02" db="EMBL/GenBank/DDBJ databases">
        <title>Vibrio sp. nov, a new bacterium isolated from seawater.</title>
        <authorList>
            <person name="Yuan Y."/>
        </authorList>
    </citation>
    <scope>NUCLEOTIDE SEQUENCE</scope>
    <source>
        <strain evidence="8">ZSDZ65</strain>
    </source>
</reference>
<dbReference type="Pfam" id="PF05840">
    <property type="entry name" value="Phage_GPA"/>
    <property type="match status" value="1"/>
</dbReference>
<evidence type="ECO:0000256" key="3">
    <source>
        <dbReference type="ARBA" id="ARBA00022705"/>
    </source>
</evidence>
<gene>
    <name evidence="8" type="ORF">MD535_08125</name>
</gene>
<dbReference type="GO" id="GO:0006260">
    <property type="term" value="P:DNA replication"/>
    <property type="evidence" value="ECO:0007669"/>
    <property type="project" value="UniProtKB-KW"/>
</dbReference>
<name>A0A9X3CM72_9VIBR</name>
<evidence type="ECO:0000256" key="5">
    <source>
        <dbReference type="ARBA" id="ARBA00022759"/>
    </source>
</evidence>
<evidence type="ECO:0000313" key="9">
    <source>
        <dbReference type="Proteomes" id="UP001155587"/>
    </source>
</evidence>
<keyword evidence="3" id="KW-0235">DNA replication</keyword>
<comment type="function">
    <text evidence="1">Possible endonuclease which induces a single-strand cut and initiates DNA replication.</text>
</comment>
<sequence>MRKTVHDLATGETYSREFLPTSQPTRLWSTDCYDDQFDVDKLPSLQTSDRRDELDKAISLLELPRHAQYKVRLTNWRKPVFDAIKRHGDFAPSMLRAFTNVLERKDYFTALSMIQSADARLRDNGNRYTRNDEEIVELAKAKSRAFSKQLLKIESITERFEKSQVLLAQLGLGFRDQLIKQKEEANELDSLCQRAMCDKWLRRQLRRAYFTEVEATARDLMLVHKSQDAYCSKHSVNVMRERLSDTEQALINTVCYIEDDEDTWFTLKELSAKSTSNPVIRRAEMFVRLKGLESIAQESDHVAMFYTVTTPSRFHVYKGDQINPAWEKANKPSATDGHQHLLNVMTAFRKELNKQDIKIYGLRIVEPHHDGTPHLHCLFFMKREDQQTVTQQLKHFSLVDSPKEKGAQKYRFKAESIDWKRGSAVGYVAKYLSKNIDGANIETDKDTNKDGKQTAESVVSFNRIQGIRQFQFYGGPSVTVWREMRRFREEFKEDDAVILGNELSKDEHFVLETIRKAADEGDFKRFVVAMGGVFVKRKDQTVKAMYAKKVNIDGLFKNTRYGDEMSAAIKGIECFGKSIPTRFSEWKFANKKQFIRGMRSVMTGTTQIFDSLEDEHEYYAMKQEEYERMCDEALLYMDCPAMEPTYLYNEELYGHPPPEWFSSRACPDEPPRAALDLCH</sequence>
<feature type="domain" description="Replication gene A protein-like" evidence="7">
    <location>
        <begin position="134"/>
        <end position="438"/>
    </location>
</feature>
<keyword evidence="5 8" id="KW-0255">Endonuclease</keyword>
<evidence type="ECO:0000256" key="2">
    <source>
        <dbReference type="ARBA" id="ARBA00009260"/>
    </source>
</evidence>
<proteinExistence type="inferred from homology"/>
<dbReference type="Proteomes" id="UP001155587">
    <property type="component" value="Unassembled WGS sequence"/>
</dbReference>
<dbReference type="EMBL" id="JAKRRY010000008">
    <property type="protein sequence ID" value="MCW8345973.1"/>
    <property type="molecule type" value="Genomic_DNA"/>
</dbReference>
<dbReference type="GO" id="GO:0016787">
    <property type="term" value="F:hydrolase activity"/>
    <property type="evidence" value="ECO:0007669"/>
    <property type="project" value="UniProtKB-KW"/>
</dbReference>
<protein>
    <submittedName>
        <fullName evidence="8">Replication endonuclease</fullName>
    </submittedName>
</protein>
<dbReference type="GO" id="GO:0004519">
    <property type="term" value="F:endonuclease activity"/>
    <property type="evidence" value="ECO:0007669"/>
    <property type="project" value="UniProtKB-KW"/>
</dbReference>
<accession>A0A9X3CM72</accession>
<evidence type="ECO:0000256" key="4">
    <source>
        <dbReference type="ARBA" id="ARBA00022722"/>
    </source>
</evidence>
<comment type="caution">
    <text evidence="8">The sequence shown here is derived from an EMBL/GenBank/DDBJ whole genome shotgun (WGS) entry which is preliminary data.</text>
</comment>
<evidence type="ECO:0000256" key="1">
    <source>
        <dbReference type="ARBA" id="ARBA00003293"/>
    </source>
</evidence>